<dbReference type="SMART" id="SM00479">
    <property type="entry name" value="EXOIII"/>
    <property type="match status" value="1"/>
</dbReference>
<dbReference type="STRING" id="225164.V4BFW3"/>
<evidence type="ECO:0000256" key="7">
    <source>
        <dbReference type="ARBA" id="ARBA00025769"/>
    </source>
</evidence>
<dbReference type="GeneID" id="20236920"/>
<accession>V4BFW3</accession>
<gene>
    <name evidence="9" type="ORF">LOTGIDRAFT_156040</name>
</gene>
<dbReference type="EMBL" id="KB199651">
    <property type="protein sequence ID" value="ESP04817.1"/>
    <property type="molecule type" value="Genomic_DNA"/>
</dbReference>
<dbReference type="CTD" id="20236920"/>
<dbReference type="InterPro" id="IPR040393">
    <property type="entry name" value="TREX1/2"/>
</dbReference>
<evidence type="ECO:0000256" key="4">
    <source>
        <dbReference type="ARBA" id="ARBA00022801"/>
    </source>
</evidence>
<dbReference type="OMA" id="KVWRPDQ"/>
<evidence type="ECO:0000256" key="5">
    <source>
        <dbReference type="ARBA" id="ARBA00022839"/>
    </source>
</evidence>
<dbReference type="Proteomes" id="UP000030746">
    <property type="component" value="Unassembled WGS sequence"/>
</dbReference>
<keyword evidence="3" id="KW-0479">Metal-binding</keyword>
<evidence type="ECO:0000259" key="8">
    <source>
        <dbReference type="SMART" id="SM00479"/>
    </source>
</evidence>
<keyword evidence="10" id="KW-1185">Reference proteome</keyword>
<evidence type="ECO:0000256" key="6">
    <source>
        <dbReference type="ARBA" id="ARBA00022842"/>
    </source>
</evidence>
<dbReference type="CDD" id="cd06127">
    <property type="entry name" value="DEDDh"/>
    <property type="match status" value="1"/>
</dbReference>
<protein>
    <recommendedName>
        <fullName evidence="8">Exonuclease domain-containing protein</fullName>
    </recommendedName>
</protein>
<comment type="similarity">
    <text evidence="7">Belongs to the exonuclease superfamily. TREX family.</text>
</comment>
<dbReference type="Pfam" id="PF00929">
    <property type="entry name" value="RNase_T"/>
    <property type="match status" value="1"/>
</dbReference>
<sequence length="232" mass="26426">MIYYTRRKPVHYTRKLNIQQGGKEIIMATSKKQTFIMFDLETTGLYDKENKEIPHITQIAASELDSNKLFSTYVLPKVPISPGAEEVNGTKVTEDGIMTVHGKNVEHVSITIAIQKLFKWLKNFPNVVLVAHYGRKFDFPVIASAFVNTNTVDLFLNNVTNLIDSWKIFWKLYPGQSHKQVDLAKSLLDITYDADNAIADVETLGKLIKFIRISPEDLLSYRFSPQSVIDDL</sequence>
<organism evidence="9 10">
    <name type="scientific">Lottia gigantea</name>
    <name type="common">Giant owl limpet</name>
    <dbReference type="NCBI Taxonomy" id="225164"/>
    <lineage>
        <taxon>Eukaryota</taxon>
        <taxon>Metazoa</taxon>
        <taxon>Spiralia</taxon>
        <taxon>Lophotrochozoa</taxon>
        <taxon>Mollusca</taxon>
        <taxon>Gastropoda</taxon>
        <taxon>Patellogastropoda</taxon>
        <taxon>Lottioidea</taxon>
        <taxon>Lottiidae</taxon>
        <taxon>Lottia</taxon>
    </lineage>
</organism>
<keyword evidence="5" id="KW-0269">Exonuclease</keyword>
<dbReference type="GO" id="GO:0005737">
    <property type="term" value="C:cytoplasm"/>
    <property type="evidence" value="ECO:0007669"/>
    <property type="project" value="TreeGrafter"/>
</dbReference>
<proteinExistence type="inferred from homology"/>
<dbReference type="RefSeq" id="XP_009044326.1">
    <property type="nucleotide sequence ID" value="XM_009046078.1"/>
</dbReference>
<keyword evidence="6" id="KW-0460">Magnesium</keyword>
<dbReference type="InterPro" id="IPR036397">
    <property type="entry name" value="RNaseH_sf"/>
</dbReference>
<keyword evidence="2" id="KW-0540">Nuclease</keyword>
<evidence type="ECO:0000313" key="9">
    <source>
        <dbReference type="EMBL" id="ESP04817.1"/>
    </source>
</evidence>
<evidence type="ECO:0000256" key="3">
    <source>
        <dbReference type="ARBA" id="ARBA00022723"/>
    </source>
</evidence>
<dbReference type="GO" id="GO:0006308">
    <property type="term" value="P:DNA catabolic process"/>
    <property type="evidence" value="ECO:0007669"/>
    <property type="project" value="TreeGrafter"/>
</dbReference>
<dbReference type="InterPro" id="IPR013520">
    <property type="entry name" value="Ribonucl_H"/>
</dbReference>
<feature type="domain" description="Exonuclease" evidence="8">
    <location>
        <begin position="34"/>
        <end position="217"/>
    </location>
</feature>
<dbReference type="HOGENOM" id="CLU_1084037_0_0_1"/>
<name>V4BFW3_LOTGI</name>
<dbReference type="GO" id="GO:0003676">
    <property type="term" value="F:nucleic acid binding"/>
    <property type="evidence" value="ECO:0007669"/>
    <property type="project" value="InterPro"/>
</dbReference>
<evidence type="ECO:0000256" key="2">
    <source>
        <dbReference type="ARBA" id="ARBA00022722"/>
    </source>
</evidence>
<comment type="cofactor">
    <cofactor evidence="1">
        <name>Mg(2+)</name>
        <dbReference type="ChEBI" id="CHEBI:18420"/>
    </cofactor>
</comment>
<keyword evidence="4" id="KW-0378">Hydrolase</keyword>
<dbReference type="KEGG" id="lgi:LOTGIDRAFT_156040"/>
<evidence type="ECO:0000256" key="1">
    <source>
        <dbReference type="ARBA" id="ARBA00001946"/>
    </source>
</evidence>
<dbReference type="PANTHER" id="PTHR13058:SF22">
    <property type="entry name" value="EXODEOXYRIBONUCLEASE III"/>
    <property type="match status" value="1"/>
</dbReference>
<evidence type="ECO:0000313" key="10">
    <source>
        <dbReference type="Proteomes" id="UP000030746"/>
    </source>
</evidence>
<dbReference type="SUPFAM" id="SSF53098">
    <property type="entry name" value="Ribonuclease H-like"/>
    <property type="match status" value="1"/>
</dbReference>
<reference evidence="9 10" key="1">
    <citation type="journal article" date="2013" name="Nature">
        <title>Insights into bilaterian evolution from three spiralian genomes.</title>
        <authorList>
            <person name="Simakov O."/>
            <person name="Marletaz F."/>
            <person name="Cho S.J."/>
            <person name="Edsinger-Gonzales E."/>
            <person name="Havlak P."/>
            <person name="Hellsten U."/>
            <person name="Kuo D.H."/>
            <person name="Larsson T."/>
            <person name="Lv J."/>
            <person name="Arendt D."/>
            <person name="Savage R."/>
            <person name="Osoegawa K."/>
            <person name="de Jong P."/>
            <person name="Grimwood J."/>
            <person name="Chapman J.A."/>
            <person name="Shapiro H."/>
            <person name="Aerts A."/>
            <person name="Otillar R.P."/>
            <person name="Terry A.Y."/>
            <person name="Boore J.L."/>
            <person name="Grigoriev I.V."/>
            <person name="Lindberg D.R."/>
            <person name="Seaver E.C."/>
            <person name="Weisblat D.A."/>
            <person name="Putnam N.H."/>
            <person name="Rokhsar D.S."/>
        </authorList>
    </citation>
    <scope>NUCLEOTIDE SEQUENCE [LARGE SCALE GENOMIC DNA]</scope>
</reference>
<dbReference type="GO" id="GO:0046872">
    <property type="term" value="F:metal ion binding"/>
    <property type="evidence" value="ECO:0007669"/>
    <property type="project" value="UniProtKB-KW"/>
</dbReference>
<dbReference type="Gene3D" id="3.30.420.10">
    <property type="entry name" value="Ribonuclease H-like superfamily/Ribonuclease H"/>
    <property type="match status" value="1"/>
</dbReference>
<dbReference type="GO" id="GO:0008296">
    <property type="term" value="F:3'-5'-DNA exonuclease activity"/>
    <property type="evidence" value="ECO:0007669"/>
    <property type="project" value="TreeGrafter"/>
</dbReference>
<dbReference type="AlphaFoldDB" id="V4BFW3"/>
<dbReference type="OrthoDB" id="6137214at2759"/>
<dbReference type="PANTHER" id="PTHR13058">
    <property type="entry name" value="THREE PRIME REPAIR EXONUCLEASE 1, 2"/>
    <property type="match status" value="1"/>
</dbReference>
<dbReference type="InterPro" id="IPR012337">
    <property type="entry name" value="RNaseH-like_sf"/>
</dbReference>